<keyword evidence="3" id="KW-1185">Reference proteome</keyword>
<feature type="compositionally biased region" description="Polar residues" evidence="1">
    <location>
        <begin position="31"/>
        <end position="43"/>
    </location>
</feature>
<accession>A0A3M6QUH8</accession>
<sequence>MPPALHECPDGVHAQRQARGPQQVGPAVPEITQQIIAERQQGQEVAPEQTPPAITPHGHPNHMHEPERGRHRHRSARQRLFRGLRAAGLATQLQSPRVSILVIHHGVVLLPVIEKEGTMATVPRDTVPKDD</sequence>
<reference evidence="2 3" key="1">
    <citation type="submission" date="2018-10" db="EMBL/GenBank/DDBJ databases">
        <title>Draft genome of Cortibacter populi DSM10536.</title>
        <authorList>
            <person name="Bernier A.-M."/>
            <person name="Bernard K."/>
        </authorList>
    </citation>
    <scope>NUCLEOTIDE SEQUENCE [LARGE SCALE GENOMIC DNA]</scope>
    <source>
        <strain evidence="2 3">DSM 105136</strain>
    </source>
</reference>
<name>A0A3M6QUH8_9BURK</name>
<dbReference type="EMBL" id="RDQO01000002">
    <property type="protein sequence ID" value="RMX06531.1"/>
    <property type="molecule type" value="Genomic_DNA"/>
</dbReference>
<comment type="caution">
    <text evidence="2">The sequence shown here is derived from an EMBL/GenBank/DDBJ whole genome shotgun (WGS) entry which is preliminary data.</text>
</comment>
<proteinExistence type="predicted"/>
<gene>
    <name evidence="2" type="ORF">D8I35_08395</name>
</gene>
<organism evidence="2 3">
    <name type="scientific">Corticibacter populi</name>
    <dbReference type="NCBI Taxonomy" id="1550736"/>
    <lineage>
        <taxon>Bacteria</taxon>
        <taxon>Pseudomonadati</taxon>
        <taxon>Pseudomonadota</taxon>
        <taxon>Betaproteobacteria</taxon>
        <taxon>Burkholderiales</taxon>
        <taxon>Comamonadaceae</taxon>
        <taxon>Corticibacter</taxon>
    </lineage>
</organism>
<dbReference type="AlphaFoldDB" id="A0A3M6QUH8"/>
<evidence type="ECO:0000256" key="1">
    <source>
        <dbReference type="SAM" id="MobiDB-lite"/>
    </source>
</evidence>
<feature type="region of interest" description="Disordered" evidence="1">
    <location>
        <begin position="1"/>
        <end position="76"/>
    </location>
</feature>
<evidence type="ECO:0000313" key="2">
    <source>
        <dbReference type="EMBL" id="RMX06531.1"/>
    </source>
</evidence>
<evidence type="ECO:0000313" key="3">
    <source>
        <dbReference type="Proteomes" id="UP000278006"/>
    </source>
</evidence>
<protein>
    <submittedName>
        <fullName evidence="2">Uncharacterized protein</fullName>
    </submittedName>
</protein>
<dbReference type="Proteomes" id="UP000278006">
    <property type="component" value="Unassembled WGS sequence"/>
</dbReference>